<dbReference type="STRING" id="549789.NIES30_20845"/>
<dbReference type="PANTHER" id="PTHR46028:SF2">
    <property type="entry name" value="KYNURENINE 3-MONOOXYGENASE"/>
    <property type="match status" value="1"/>
</dbReference>
<comment type="cofactor">
    <cofactor evidence="1">
        <name>FAD</name>
        <dbReference type="ChEBI" id="CHEBI:57692"/>
    </cofactor>
</comment>
<dbReference type="PRINTS" id="PR00420">
    <property type="entry name" value="RNGMNOXGNASE"/>
</dbReference>
<dbReference type="GO" id="GO:0070189">
    <property type="term" value="P:kynurenine metabolic process"/>
    <property type="evidence" value="ECO:0007669"/>
    <property type="project" value="TreeGrafter"/>
</dbReference>
<dbReference type="OrthoDB" id="9782160at2"/>
<keyword evidence="6 9" id="KW-0503">Monooxygenase</keyword>
<proteinExistence type="predicted"/>
<evidence type="ECO:0000256" key="7">
    <source>
        <dbReference type="SAM" id="Phobius"/>
    </source>
</evidence>
<keyword evidence="2" id="KW-0285">Flavoprotein</keyword>
<dbReference type="InterPro" id="IPR036188">
    <property type="entry name" value="FAD/NAD-bd_sf"/>
</dbReference>
<evidence type="ECO:0000256" key="1">
    <source>
        <dbReference type="ARBA" id="ARBA00001974"/>
    </source>
</evidence>
<gene>
    <name evidence="9" type="ORF">NIES30_20845</name>
</gene>
<evidence type="ECO:0000256" key="5">
    <source>
        <dbReference type="ARBA" id="ARBA00023002"/>
    </source>
</evidence>
<evidence type="ECO:0000313" key="9">
    <source>
        <dbReference type="EMBL" id="OKH44944.1"/>
    </source>
</evidence>
<organism evidence="9 10">
    <name type="scientific">Phormidium tenue NIES-30</name>
    <dbReference type="NCBI Taxonomy" id="549789"/>
    <lineage>
        <taxon>Bacteria</taxon>
        <taxon>Bacillati</taxon>
        <taxon>Cyanobacteriota</taxon>
        <taxon>Cyanophyceae</taxon>
        <taxon>Oscillatoriophycideae</taxon>
        <taxon>Oscillatoriales</taxon>
        <taxon>Oscillatoriaceae</taxon>
        <taxon>Phormidium</taxon>
    </lineage>
</organism>
<keyword evidence="5" id="KW-0560">Oxidoreductase</keyword>
<dbReference type="PANTHER" id="PTHR46028">
    <property type="entry name" value="KYNURENINE 3-MONOOXYGENASE"/>
    <property type="match status" value="1"/>
</dbReference>
<feature type="transmembrane region" description="Helical" evidence="7">
    <location>
        <begin position="6"/>
        <end position="26"/>
    </location>
</feature>
<dbReference type="InterPro" id="IPR002938">
    <property type="entry name" value="FAD-bd"/>
</dbReference>
<evidence type="ECO:0000259" key="8">
    <source>
        <dbReference type="Pfam" id="PF01494"/>
    </source>
</evidence>
<dbReference type="RefSeq" id="WP_073610385.1">
    <property type="nucleotide sequence ID" value="NZ_MRCG01000019.1"/>
</dbReference>
<evidence type="ECO:0000256" key="3">
    <source>
        <dbReference type="ARBA" id="ARBA00022827"/>
    </source>
</evidence>
<dbReference type="Gene3D" id="3.50.50.60">
    <property type="entry name" value="FAD/NAD(P)-binding domain"/>
    <property type="match status" value="1"/>
</dbReference>
<evidence type="ECO:0000256" key="2">
    <source>
        <dbReference type="ARBA" id="ARBA00022630"/>
    </source>
</evidence>
<dbReference type="SUPFAM" id="SSF51905">
    <property type="entry name" value="FAD/NAD(P)-binding domain"/>
    <property type="match status" value="1"/>
</dbReference>
<comment type="caution">
    <text evidence="9">The sequence shown here is derived from an EMBL/GenBank/DDBJ whole genome shotgun (WGS) entry which is preliminary data.</text>
</comment>
<keyword evidence="3" id="KW-0274">FAD</keyword>
<keyword evidence="4" id="KW-0521">NADP</keyword>
<protein>
    <submittedName>
        <fullName evidence="9">Kynurenine 3-monooxygenase</fullName>
    </submittedName>
</protein>
<keyword evidence="7" id="KW-1133">Transmembrane helix</keyword>
<sequence>MVTTSSQTIVIVGAGPAGLLLAHYLLRRGYGVQIYDRRPDPRRVALDQQRSFPISLQYRGRRALQGMAGLEEAIAAYSVMCHGTYLHRRGKARRIPRKHPILTVDRNRLVLVLLEQLVARYPDPARLSLTFDCPCQGVDSEAQTVSFESTDGEHFIVPYDRLIGADGARSAVRAALVADHDLDCQQTYVRDAYKSIFLARTNPQQGVELAPDFIHACNIGGDARILLAPQPGDQMHGAFIFNAKNNPFDGLKTKADVLDYFATYLPTFRPLLSEVEAEALLQRPTARLTTVTCDRFHQGDRILILGDAAHAVSPSIGQGCNSALQDVAWLNQLLDQYQDDWAQVLPQFSQQRVVEAHALRDLSDYSFPRSKALVLEFFLRLTVGRKLHQWFPQRFSPFVFDLVLDTDLDYSEVLRLSKGWINKVKRSMAVTASAPEVTS</sequence>
<dbReference type="EMBL" id="MRCG01000019">
    <property type="protein sequence ID" value="OKH44944.1"/>
    <property type="molecule type" value="Genomic_DNA"/>
</dbReference>
<keyword evidence="10" id="KW-1185">Reference proteome</keyword>
<dbReference type="GO" id="GO:0071949">
    <property type="term" value="F:FAD binding"/>
    <property type="evidence" value="ECO:0007669"/>
    <property type="project" value="InterPro"/>
</dbReference>
<evidence type="ECO:0000256" key="4">
    <source>
        <dbReference type="ARBA" id="ARBA00022857"/>
    </source>
</evidence>
<dbReference type="AlphaFoldDB" id="A0A1U7J0B6"/>
<name>A0A1U7J0B6_9CYAN</name>
<dbReference type="Pfam" id="PF01494">
    <property type="entry name" value="FAD_binding_3"/>
    <property type="match status" value="1"/>
</dbReference>
<evidence type="ECO:0000313" key="10">
    <source>
        <dbReference type="Proteomes" id="UP000185557"/>
    </source>
</evidence>
<accession>A0A1U7J0B6</accession>
<dbReference type="Proteomes" id="UP000185557">
    <property type="component" value="Unassembled WGS sequence"/>
</dbReference>
<dbReference type="GO" id="GO:0004502">
    <property type="term" value="F:kynurenine 3-monooxygenase activity"/>
    <property type="evidence" value="ECO:0007669"/>
    <property type="project" value="TreeGrafter"/>
</dbReference>
<keyword evidence="7" id="KW-0812">Transmembrane</keyword>
<keyword evidence="7" id="KW-0472">Membrane</keyword>
<reference evidence="9 10" key="1">
    <citation type="submission" date="2016-11" db="EMBL/GenBank/DDBJ databases">
        <title>Draft Genome Sequences of Nine Cyanobacterial Strains from Diverse Habitats.</title>
        <authorList>
            <person name="Zhu T."/>
            <person name="Hou S."/>
            <person name="Lu X."/>
            <person name="Hess W.R."/>
        </authorList>
    </citation>
    <scope>NUCLEOTIDE SEQUENCE [LARGE SCALE GENOMIC DNA]</scope>
    <source>
        <strain evidence="9 10">NIES-30</strain>
    </source>
</reference>
<evidence type="ECO:0000256" key="6">
    <source>
        <dbReference type="ARBA" id="ARBA00023033"/>
    </source>
</evidence>
<feature type="domain" description="FAD-binding" evidence="8">
    <location>
        <begin position="8"/>
        <end position="342"/>
    </location>
</feature>